<feature type="transmembrane region" description="Helical" evidence="1">
    <location>
        <begin position="23"/>
        <end position="44"/>
    </location>
</feature>
<reference evidence="2 3" key="1">
    <citation type="journal article" date="2023" name="Int. J. Mol. Sci.">
        <title>De Novo Assembly and Annotation of 11 Diverse Shrub Willow (Salix) Genomes Reveals Novel Gene Organization in Sex-Linked Regions.</title>
        <authorList>
            <person name="Hyden B."/>
            <person name="Feng K."/>
            <person name="Yates T.B."/>
            <person name="Jawdy S."/>
            <person name="Cereghino C."/>
            <person name="Smart L.B."/>
            <person name="Muchero W."/>
        </authorList>
    </citation>
    <scope>NUCLEOTIDE SEQUENCE [LARGE SCALE GENOMIC DNA]</scope>
    <source>
        <tissue evidence="2">Shoot tip</tissue>
    </source>
</reference>
<dbReference type="AlphaFoldDB" id="A0AAD6NXE1"/>
<keyword evidence="3" id="KW-1185">Reference proteome</keyword>
<organism evidence="2 3">
    <name type="scientific">Salix udensis</name>
    <dbReference type="NCBI Taxonomy" id="889485"/>
    <lineage>
        <taxon>Eukaryota</taxon>
        <taxon>Viridiplantae</taxon>
        <taxon>Streptophyta</taxon>
        <taxon>Embryophyta</taxon>
        <taxon>Tracheophyta</taxon>
        <taxon>Spermatophyta</taxon>
        <taxon>Magnoliopsida</taxon>
        <taxon>eudicotyledons</taxon>
        <taxon>Gunneridae</taxon>
        <taxon>Pentapetalae</taxon>
        <taxon>rosids</taxon>
        <taxon>fabids</taxon>
        <taxon>Malpighiales</taxon>
        <taxon>Salicaceae</taxon>
        <taxon>Saliceae</taxon>
        <taxon>Salix</taxon>
    </lineage>
</organism>
<evidence type="ECO:0000256" key="1">
    <source>
        <dbReference type="SAM" id="Phobius"/>
    </source>
</evidence>
<protein>
    <submittedName>
        <fullName evidence="2">Uncharacterized protein</fullName>
    </submittedName>
</protein>
<gene>
    <name evidence="2" type="ORF">OIU84_011764</name>
</gene>
<dbReference type="EMBL" id="JAPFFJ010000016">
    <property type="protein sequence ID" value="KAJ6408508.1"/>
    <property type="molecule type" value="Genomic_DNA"/>
</dbReference>
<name>A0AAD6NXE1_9ROSI</name>
<keyword evidence="1" id="KW-0812">Transmembrane</keyword>
<keyword evidence="1" id="KW-0472">Membrane</keyword>
<keyword evidence="1" id="KW-1133">Transmembrane helix</keyword>
<evidence type="ECO:0000313" key="3">
    <source>
        <dbReference type="Proteomes" id="UP001162972"/>
    </source>
</evidence>
<comment type="caution">
    <text evidence="2">The sequence shown here is derived from an EMBL/GenBank/DDBJ whole genome shotgun (WGS) entry which is preliminary data.</text>
</comment>
<dbReference type="Proteomes" id="UP001162972">
    <property type="component" value="Chromosome 6"/>
</dbReference>
<sequence>MFPPKLNNWVWTLISVESMIKTIYRITALSVLLSMLKLYWVVFLRIKISCDTIIKAGAVAGNSTISLQGCESL</sequence>
<accession>A0AAD6NXE1</accession>
<evidence type="ECO:0000313" key="2">
    <source>
        <dbReference type="EMBL" id="KAJ6408508.1"/>
    </source>
</evidence>
<proteinExistence type="predicted"/>